<dbReference type="InterPro" id="IPR003593">
    <property type="entry name" value="AAA+_ATPase"/>
</dbReference>
<dbReference type="SMART" id="SM00382">
    <property type="entry name" value="AAA"/>
    <property type="match status" value="1"/>
</dbReference>
<dbReference type="PANTHER" id="PTHR43158">
    <property type="entry name" value="SKFA PEPTIDE EXPORT ATP-BINDING PROTEIN SKFE"/>
    <property type="match status" value="1"/>
</dbReference>
<dbReference type="Pfam" id="PF00005">
    <property type="entry name" value="ABC_tran"/>
    <property type="match status" value="1"/>
</dbReference>
<sequence>MIEGKNIFFTYHHPDSERAVLDHVSFQIPDGQIVGLFGENGTGKSTLMRIMAGVLTFAWGETDLTLDGVPVQKRRGEVACIFEEGTFLSDLPPRKYGQFLADFFPNFDMAYYEKLLTFFRLEEKAPRKMSRGQRAKLEIAAGLAKRTKYILMDEPFLGKDALVRQDFLKILSGSLTGEETLVIVTHELELMENFIDRAMILHKGRFAADVMMDDLHREGKNLVSLMKDTVGYEDKAYLSLFDEEE</sequence>
<dbReference type="PROSITE" id="PS50893">
    <property type="entry name" value="ABC_TRANSPORTER_2"/>
    <property type="match status" value="1"/>
</dbReference>
<dbReference type="InterPro" id="IPR027417">
    <property type="entry name" value="P-loop_NTPase"/>
</dbReference>
<dbReference type="SUPFAM" id="SSF52540">
    <property type="entry name" value="P-loop containing nucleoside triphosphate hydrolases"/>
    <property type="match status" value="1"/>
</dbReference>
<keyword evidence="2 4" id="KW-0067">ATP-binding</keyword>
<proteinExistence type="predicted"/>
<dbReference type="GO" id="GO:0005524">
    <property type="term" value="F:ATP binding"/>
    <property type="evidence" value="ECO:0007669"/>
    <property type="project" value="UniProtKB-KW"/>
</dbReference>
<dbReference type="Gene3D" id="3.40.50.300">
    <property type="entry name" value="P-loop containing nucleotide triphosphate hydrolases"/>
    <property type="match status" value="1"/>
</dbReference>
<feature type="domain" description="ABC transporter" evidence="3">
    <location>
        <begin position="2"/>
        <end position="228"/>
    </location>
</feature>
<dbReference type="PANTHER" id="PTHR43158:SF10">
    <property type="entry name" value="ABC TRANSPORTER ATP-BINDING PROTEIN YTRB"/>
    <property type="match status" value="1"/>
</dbReference>
<reference evidence="4 5" key="1">
    <citation type="journal article" date="2021" name="Sci. Rep.">
        <title>The distribution of antibiotic resistance genes in chicken gut microbiota commensals.</title>
        <authorList>
            <person name="Juricova H."/>
            <person name="Matiasovicova J."/>
            <person name="Kubasova T."/>
            <person name="Cejkova D."/>
            <person name="Rychlik I."/>
        </authorList>
    </citation>
    <scope>NUCLEOTIDE SEQUENCE [LARGE SCALE GENOMIC DNA]</scope>
    <source>
        <strain evidence="4 5">An431b</strain>
    </source>
</reference>
<organism evidence="4 5">
    <name type="scientific">Anaerotignum lactatifermentans</name>
    <dbReference type="NCBI Taxonomy" id="160404"/>
    <lineage>
        <taxon>Bacteria</taxon>
        <taxon>Bacillati</taxon>
        <taxon>Bacillota</taxon>
        <taxon>Clostridia</taxon>
        <taxon>Lachnospirales</taxon>
        <taxon>Anaerotignaceae</taxon>
        <taxon>Anaerotignum</taxon>
    </lineage>
</organism>
<dbReference type="InterPro" id="IPR003439">
    <property type="entry name" value="ABC_transporter-like_ATP-bd"/>
</dbReference>
<dbReference type="Proteomes" id="UP000729290">
    <property type="component" value="Unassembled WGS sequence"/>
</dbReference>
<evidence type="ECO:0000256" key="2">
    <source>
        <dbReference type="ARBA" id="ARBA00022840"/>
    </source>
</evidence>
<gene>
    <name evidence="4" type="ORF">H9X83_11950</name>
</gene>
<evidence type="ECO:0000256" key="1">
    <source>
        <dbReference type="ARBA" id="ARBA00022741"/>
    </source>
</evidence>
<keyword evidence="1" id="KW-0547">Nucleotide-binding</keyword>
<evidence type="ECO:0000313" key="4">
    <source>
        <dbReference type="EMBL" id="MBM6878854.1"/>
    </source>
</evidence>
<comment type="caution">
    <text evidence="4">The sequence shown here is derived from an EMBL/GenBank/DDBJ whole genome shotgun (WGS) entry which is preliminary data.</text>
</comment>
<name>A0ABS2GEC3_9FIRM</name>
<protein>
    <submittedName>
        <fullName evidence="4">ABC transporter ATP-binding protein</fullName>
    </submittedName>
</protein>
<dbReference type="RefSeq" id="WP_205134486.1">
    <property type="nucleotide sequence ID" value="NZ_JACSNT010000021.1"/>
</dbReference>
<evidence type="ECO:0000313" key="5">
    <source>
        <dbReference type="Proteomes" id="UP000729290"/>
    </source>
</evidence>
<dbReference type="EMBL" id="JACSNV010000024">
    <property type="protein sequence ID" value="MBM6878854.1"/>
    <property type="molecule type" value="Genomic_DNA"/>
</dbReference>
<keyword evidence="5" id="KW-1185">Reference proteome</keyword>
<accession>A0ABS2GEC3</accession>
<evidence type="ECO:0000259" key="3">
    <source>
        <dbReference type="PROSITE" id="PS50893"/>
    </source>
</evidence>